<accession>A0A178U6K1</accession>
<dbReference type="EMBL" id="LUHQ01000019">
    <property type="protein sequence ID" value="OAO89255.1"/>
    <property type="molecule type" value="Genomic_DNA"/>
</dbReference>
<geneLocation type="mitochondrion" evidence="1"/>
<sequence length="89" mass="9921">MGSKTTYHRSPTYSKKWCLNRREALFRRVRGLPRLAAAAGPTVGQLGRVCCEACGEACLDYRPCLLSGMRACLPNLNIKDFRCSVELVI</sequence>
<gene>
    <name evidence="1" type="ORF">AXX17_ATUG03300</name>
</gene>
<protein>
    <submittedName>
        <fullName evidence="1">Uncharacterized protein</fullName>
    </submittedName>
</protein>
<name>A0A178U6K1_ARATH</name>
<organism evidence="1 2">
    <name type="scientific">Arabidopsis thaliana</name>
    <name type="common">Mouse-ear cress</name>
    <dbReference type="NCBI Taxonomy" id="3702"/>
    <lineage>
        <taxon>Eukaryota</taxon>
        <taxon>Viridiplantae</taxon>
        <taxon>Streptophyta</taxon>
        <taxon>Embryophyta</taxon>
        <taxon>Tracheophyta</taxon>
        <taxon>Spermatophyta</taxon>
        <taxon>Magnoliopsida</taxon>
        <taxon>eudicotyledons</taxon>
        <taxon>Gunneridae</taxon>
        <taxon>Pentapetalae</taxon>
        <taxon>rosids</taxon>
        <taxon>malvids</taxon>
        <taxon>Brassicales</taxon>
        <taxon>Brassicaceae</taxon>
        <taxon>Camelineae</taxon>
        <taxon>Arabidopsis</taxon>
    </lineage>
</organism>
<keyword evidence="1" id="KW-0496">Mitochondrion</keyword>
<reference evidence="2" key="1">
    <citation type="journal article" date="2016" name="Proc. Natl. Acad. Sci. U.S.A.">
        <title>Chromosome-level assembly of Arabidopsis thaliana Ler reveals the extent of translocation and inversion polymorphisms.</title>
        <authorList>
            <person name="Zapata L."/>
            <person name="Ding J."/>
            <person name="Willing E.M."/>
            <person name="Hartwig B."/>
            <person name="Bezdan D."/>
            <person name="Jiao W.B."/>
            <person name="Patel V."/>
            <person name="Velikkakam James G."/>
            <person name="Koornneef M."/>
            <person name="Ossowski S."/>
            <person name="Schneeberger K."/>
        </authorList>
    </citation>
    <scope>NUCLEOTIDE SEQUENCE [LARGE SCALE GENOMIC DNA]</scope>
    <source>
        <strain evidence="2">cv. Landsberg erecta</strain>
    </source>
</reference>
<evidence type="ECO:0000313" key="1">
    <source>
        <dbReference type="EMBL" id="OAO89255.1"/>
    </source>
</evidence>
<evidence type="ECO:0000313" key="2">
    <source>
        <dbReference type="Proteomes" id="UP000078284"/>
    </source>
</evidence>
<dbReference type="Proteomes" id="UP000078284">
    <property type="component" value="Unassembled WGS sequence"/>
</dbReference>
<proteinExistence type="predicted"/>
<comment type="caution">
    <text evidence="1">The sequence shown here is derived from an EMBL/GenBank/DDBJ whole genome shotgun (WGS) entry which is preliminary data.</text>
</comment>
<dbReference type="AlphaFoldDB" id="A0A178U6K1"/>